<evidence type="ECO:0000313" key="3">
    <source>
        <dbReference type="Proteomes" id="UP000714275"/>
    </source>
</evidence>
<feature type="region of interest" description="Disordered" evidence="1">
    <location>
        <begin position="26"/>
        <end position="96"/>
    </location>
</feature>
<dbReference type="AlphaFoldDB" id="A0A9P6ZQP1"/>
<protein>
    <submittedName>
        <fullName evidence="2">Uncharacterized protein</fullName>
    </submittedName>
</protein>
<dbReference type="EMBL" id="JABBWD010000037">
    <property type="protein sequence ID" value="KAG1774983.1"/>
    <property type="molecule type" value="Genomic_DNA"/>
</dbReference>
<name>A0A9P6ZQP1_9AGAM</name>
<dbReference type="OrthoDB" id="2685872at2759"/>
<gene>
    <name evidence="2" type="ORF">EV702DRAFT_1047300</name>
</gene>
<evidence type="ECO:0000256" key="1">
    <source>
        <dbReference type="SAM" id="MobiDB-lite"/>
    </source>
</evidence>
<reference evidence="2" key="1">
    <citation type="journal article" date="2020" name="New Phytol.">
        <title>Comparative genomics reveals dynamic genome evolution in host specialist ectomycorrhizal fungi.</title>
        <authorList>
            <person name="Lofgren L.A."/>
            <person name="Nguyen N.H."/>
            <person name="Vilgalys R."/>
            <person name="Ruytinx J."/>
            <person name="Liao H.L."/>
            <person name="Branco S."/>
            <person name="Kuo A."/>
            <person name="LaButti K."/>
            <person name="Lipzen A."/>
            <person name="Andreopoulos W."/>
            <person name="Pangilinan J."/>
            <person name="Riley R."/>
            <person name="Hundley H."/>
            <person name="Na H."/>
            <person name="Barry K."/>
            <person name="Grigoriev I.V."/>
            <person name="Stajich J.E."/>
            <person name="Kennedy P.G."/>
        </authorList>
    </citation>
    <scope>NUCLEOTIDE SEQUENCE</scope>
    <source>
        <strain evidence="2">DOB743</strain>
    </source>
</reference>
<organism evidence="2 3">
    <name type="scientific">Suillus placidus</name>
    <dbReference type="NCBI Taxonomy" id="48579"/>
    <lineage>
        <taxon>Eukaryota</taxon>
        <taxon>Fungi</taxon>
        <taxon>Dikarya</taxon>
        <taxon>Basidiomycota</taxon>
        <taxon>Agaricomycotina</taxon>
        <taxon>Agaricomycetes</taxon>
        <taxon>Agaricomycetidae</taxon>
        <taxon>Boletales</taxon>
        <taxon>Suillineae</taxon>
        <taxon>Suillaceae</taxon>
        <taxon>Suillus</taxon>
    </lineage>
</organism>
<accession>A0A9P6ZQP1</accession>
<dbReference type="Proteomes" id="UP000714275">
    <property type="component" value="Unassembled WGS sequence"/>
</dbReference>
<feature type="compositionally biased region" description="Acidic residues" evidence="1">
    <location>
        <begin position="66"/>
        <end position="78"/>
    </location>
</feature>
<proteinExistence type="predicted"/>
<comment type="caution">
    <text evidence="2">The sequence shown here is derived from an EMBL/GenBank/DDBJ whole genome shotgun (WGS) entry which is preliminary data.</text>
</comment>
<sequence>MDDLDVSELLRSIREDQLEDRARLDALEGSRTIQPSRRTRPTGAFGRGGAAIARRRGVYRRAAAQSDDEEAMDDEDGTREDITKSKNSLSKTGQDARKYLKTKDKWPLLSEGERRNPDTDEIYYTPDFASDVQDATNIEIFSKAADVTWNEMQWEHEIPLALMFHVHAEPT</sequence>
<keyword evidence="3" id="KW-1185">Reference proteome</keyword>
<evidence type="ECO:0000313" key="2">
    <source>
        <dbReference type="EMBL" id="KAG1774983.1"/>
    </source>
</evidence>